<dbReference type="Gene3D" id="1.10.10.10">
    <property type="entry name" value="Winged helix-like DNA-binding domain superfamily/Winged helix DNA-binding domain"/>
    <property type="match status" value="1"/>
</dbReference>
<accession>A0A9Y2MTL9</accession>
<dbReference type="Proteomes" id="UP001236014">
    <property type="component" value="Chromosome"/>
</dbReference>
<evidence type="ECO:0000313" key="1">
    <source>
        <dbReference type="EMBL" id="WIX76988.1"/>
    </source>
</evidence>
<sequence length="132" mass="14251">MTPSPPIVPAFQRELDPLLLLPVRLFVLCQLADMRWRRAVVVGTALGVGGRSLAPHLVTLRAAGYLETRFERDSLVLRLTPLGLDRLTEHVTALRSVASTAAELVTARRAPPVRFAVTGLARCAKPSEGGCS</sequence>
<evidence type="ECO:0000313" key="2">
    <source>
        <dbReference type="Proteomes" id="UP001236014"/>
    </source>
</evidence>
<proteinExistence type="predicted"/>
<name>A0A9Y2MTL9_9PSEU</name>
<keyword evidence="2" id="KW-1185">Reference proteome</keyword>
<gene>
    <name evidence="1" type="ORF">QRX50_37070</name>
</gene>
<protein>
    <submittedName>
        <fullName evidence="1">Helix-turn-helix transcriptional regulator</fullName>
    </submittedName>
</protein>
<dbReference type="InterPro" id="IPR036390">
    <property type="entry name" value="WH_DNA-bd_sf"/>
</dbReference>
<dbReference type="RefSeq" id="WP_285967733.1">
    <property type="nucleotide sequence ID" value="NZ_CP127294.1"/>
</dbReference>
<dbReference type="InterPro" id="IPR036388">
    <property type="entry name" value="WH-like_DNA-bd_sf"/>
</dbReference>
<dbReference type="KEGG" id="acab:QRX50_37070"/>
<organism evidence="1 2">
    <name type="scientific">Amycolatopsis carbonis</name>
    <dbReference type="NCBI Taxonomy" id="715471"/>
    <lineage>
        <taxon>Bacteria</taxon>
        <taxon>Bacillati</taxon>
        <taxon>Actinomycetota</taxon>
        <taxon>Actinomycetes</taxon>
        <taxon>Pseudonocardiales</taxon>
        <taxon>Pseudonocardiaceae</taxon>
        <taxon>Amycolatopsis</taxon>
    </lineage>
</organism>
<dbReference type="EMBL" id="CP127294">
    <property type="protein sequence ID" value="WIX76988.1"/>
    <property type="molecule type" value="Genomic_DNA"/>
</dbReference>
<dbReference type="AlphaFoldDB" id="A0A9Y2MTL9"/>
<reference evidence="1 2" key="1">
    <citation type="submission" date="2023-06" db="EMBL/GenBank/DDBJ databases">
        <authorList>
            <person name="Oyuntsetseg B."/>
            <person name="Kim S.B."/>
        </authorList>
    </citation>
    <scope>NUCLEOTIDE SEQUENCE [LARGE SCALE GENOMIC DNA]</scope>
    <source>
        <strain evidence="1 2">2-15</strain>
    </source>
</reference>
<dbReference type="SUPFAM" id="SSF46785">
    <property type="entry name" value="Winged helix' DNA-binding domain"/>
    <property type="match status" value="1"/>
</dbReference>